<organism evidence="1 2">
    <name type="scientific">Rhabditophanes sp. KR3021</name>
    <dbReference type="NCBI Taxonomy" id="114890"/>
    <lineage>
        <taxon>Eukaryota</taxon>
        <taxon>Metazoa</taxon>
        <taxon>Ecdysozoa</taxon>
        <taxon>Nematoda</taxon>
        <taxon>Chromadorea</taxon>
        <taxon>Rhabditida</taxon>
        <taxon>Tylenchina</taxon>
        <taxon>Panagrolaimomorpha</taxon>
        <taxon>Strongyloidoidea</taxon>
        <taxon>Alloionematidae</taxon>
        <taxon>Rhabditophanes</taxon>
    </lineage>
</organism>
<evidence type="ECO:0000313" key="2">
    <source>
        <dbReference type="WBParaSite" id="RSKR_0000855700.1"/>
    </source>
</evidence>
<proteinExistence type="predicted"/>
<reference evidence="2" key="1">
    <citation type="submission" date="2016-11" db="UniProtKB">
        <authorList>
            <consortium name="WormBaseParasite"/>
        </authorList>
    </citation>
    <scope>IDENTIFICATION</scope>
    <source>
        <strain evidence="2">KR3021</strain>
    </source>
</reference>
<dbReference type="Proteomes" id="UP000095286">
    <property type="component" value="Unplaced"/>
</dbReference>
<protein>
    <submittedName>
        <fullName evidence="2">BTB domain-containing protein</fullName>
    </submittedName>
</protein>
<evidence type="ECO:0000313" key="1">
    <source>
        <dbReference type="Proteomes" id="UP000095286"/>
    </source>
</evidence>
<dbReference type="WBParaSite" id="RSKR_0000855700.1">
    <property type="protein sequence ID" value="RSKR_0000855700.1"/>
    <property type="gene ID" value="RSKR_0000855700"/>
</dbReference>
<sequence>MSNLRSLSASHQSERLSNVGHSFSAFGRSINGTLYDRNNLVYEKDEDKQRSRAVYASWLRQKQLEAKRKKEADFAKKLKEEREKDEKKIAAERLFESWKVEYNRKNKLKLEEVKKVREAEKEKQAAIEEKKVEAQKMFDVWKKNNAAKIKAEREEAINKLKESLIQKKKVESDKQTESQLAFEAWKKQKEISHKEIRRRNKEKMDELKQRETTNAEIKKAIAEEAFDIWVAMKEEEKEYQSTLAYRIQMFEEEAKKRFSTPWIPPSNTTVAKSPLERRVERARTANASRQPRTSKSVSNAHRSNTNSRKLSHAIQQTQNVTKTVAQQMPIEYTLTMDIGNLDCQVVNLNIGGTKYMTTFRTLLREKDTFFSEILVSKSKCHDDVATKLPDGSFFVDRDGELFVFILDYLRTGKLLLPDNFNDTARLKEEVLFYKLQNMNDLLTPYFNLRYPGQAAKGTELLTLQSTCESGGFITLGYRGTFAFGRDGQADVKFRKLHRILVCGKIALCREVFTDTLNESRDPDREGSERYTSRLYLKHQCLERACDNLAEKGFKLVATCSSGANGLATAGFSVLGSQMNANQQDFVTKRNSGDFEEQRWAHYTEYVFYREPHLSTADSIAESR</sequence>
<accession>A0AC35U6I8</accession>
<name>A0AC35U6I8_9BILA</name>